<evidence type="ECO:0000256" key="2">
    <source>
        <dbReference type="SAM" id="Phobius"/>
    </source>
</evidence>
<protein>
    <recommendedName>
        <fullName evidence="5">Mid2 domain-containing protein</fullName>
    </recommendedName>
</protein>
<feature type="compositionally biased region" description="Basic and acidic residues" evidence="1">
    <location>
        <begin position="219"/>
        <end position="234"/>
    </location>
</feature>
<dbReference type="Proteomes" id="UP000053477">
    <property type="component" value="Unassembled WGS sequence"/>
</dbReference>
<proteinExistence type="predicted"/>
<sequence>MSKLVIYNPNSTVTSIGTQNEPLTPVMVTTSTRSKSSSTSSSLSGSSSTGSSIGSTSSSIPSTTNSPTSFPAFNSAPSNAANSTASHTPQGLTTTSTSPGATSTSTGGSPASSALAGSGSAPNHKAVAIALGIVIPLVVLAAIFAIIMHRRRVRRNHQTAIDGMTIVPPTLELPSPVERRRPGSHVLSWLSLPSWRASVGGTTAMRPAFKSGVSQASGVEEKGTQQDERLDSPRDIPQYVSGDWRFTNSNANEIKDTGNAERDRLVLVNGRLALWTDHSQHT</sequence>
<feature type="transmembrane region" description="Helical" evidence="2">
    <location>
        <begin position="126"/>
        <end position="147"/>
    </location>
</feature>
<keyword evidence="2" id="KW-0812">Transmembrane</keyword>
<name>A0A0H2RPX7_9AGAM</name>
<dbReference type="InParanoid" id="A0A0H2RPX7"/>
<evidence type="ECO:0008006" key="5">
    <source>
        <dbReference type="Google" id="ProtNLM"/>
    </source>
</evidence>
<reference evidence="3 4" key="1">
    <citation type="submission" date="2015-04" db="EMBL/GenBank/DDBJ databases">
        <title>Complete genome sequence of Schizopora paradoxa KUC8140, a cosmopolitan wood degrader in East Asia.</title>
        <authorList>
            <consortium name="DOE Joint Genome Institute"/>
            <person name="Min B."/>
            <person name="Park H."/>
            <person name="Jang Y."/>
            <person name="Kim J.-J."/>
            <person name="Kim K.H."/>
            <person name="Pangilinan J."/>
            <person name="Lipzen A."/>
            <person name="Riley R."/>
            <person name="Grigoriev I.V."/>
            <person name="Spatafora J.W."/>
            <person name="Choi I.-G."/>
        </authorList>
    </citation>
    <scope>NUCLEOTIDE SEQUENCE [LARGE SCALE GENOMIC DNA]</scope>
    <source>
        <strain evidence="3 4">KUC8140</strain>
    </source>
</reference>
<evidence type="ECO:0000313" key="3">
    <source>
        <dbReference type="EMBL" id="KLO11513.1"/>
    </source>
</evidence>
<keyword evidence="2" id="KW-1133">Transmembrane helix</keyword>
<organism evidence="3 4">
    <name type="scientific">Schizopora paradoxa</name>
    <dbReference type="NCBI Taxonomy" id="27342"/>
    <lineage>
        <taxon>Eukaryota</taxon>
        <taxon>Fungi</taxon>
        <taxon>Dikarya</taxon>
        <taxon>Basidiomycota</taxon>
        <taxon>Agaricomycotina</taxon>
        <taxon>Agaricomycetes</taxon>
        <taxon>Hymenochaetales</taxon>
        <taxon>Schizoporaceae</taxon>
        <taxon>Schizopora</taxon>
    </lineage>
</organism>
<feature type="region of interest" description="Disordered" evidence="1">
    <location>
        <begin position="1"/>
        <end position="119"/>
    </location>
</feature>
<dbReference type="EMBL" id="KQ085998">
    <property type="protein sequence ID" value="KLO11513.1"/>
    <property type="molecule type" value="Genomic_DNA"/>
</dbReference>
<evidence type="ECO:0000256" key="1">
    <source>
        <dbReference type="SAM" id="MobiDB-lite"/>
    </source>
</evidence>
<keyword evidence="2" id="KW-0472">Membrane</keyword>
<evidence type="ECO:0000313" key="4">
    <source>
        <dbReference type="Proteomes" id="UP000053477"/>
    </source>
</evidence>
<accession>A0A0H2RPX7</accession>
<gene>
    <name evidence="3" type="ORF">SCHPADRAFT_941997</name>
</gene>
<feature type="compositionally biased region" description="Polar residues" evidence="1">
    <location>
        <begin position="8"/>
        <end position="22"/>
    </location>
</feature>
<keyword evidence="4" id="KW-1185">Reference proteome</keyword>
<feature type="region of interest" description="Disordered" evidence="1">
    <location>
        <begin position="211"/>
        <end position="235"/>
    </location>
</feature>
<feature type="compositionally biased region" description="Low complexity" evidence="1">
    <location>
        <begin position="29"/>
        <end position="119"/>
    </location>
</feature>
<dbReference type="AlphaFoldDB" id="A0A0H2RPX7"/>